<evidence type="ECO:0000313" key="3">
    <source>
        <dbReference type="Proteomes" id="UP000652198"/>
    </source>
</evidence>
<dbReference type="InterPro" id="IPR007886">
    <property type="entry name" value="AlaDH/PNT_N"/>
</dbReference>
<keyword evidence="3" id="KW-1185">Reference proteome</keyword>
<dbReference type="Gene3D" id="3.40.50.720">
    <property type="entry name" value="NAD(P)-binding Rossmann-like Domain"/>
    <property type="match status" value="1"/>
</dbReference>
<comment type="caution">
    <text evidence="2">The sequence shown here is derived from an EMBL/GenBank/DDBJ whole genome shotgun (WGS) entry which is preliminary data.</text>
</comment>
<reference evidence="2 3" key="1">
    <citation type="submission" date="2019-11" db="EMBL/GenBank/DDBJ databases">
        <title>Metabolism of dissolved organic matter in forest soils.</title>
        <authorList>
            <person name="Cyle K.T."/>
            <person name="Wilhelm R.C."/>
            <person name="Martinez C.E."/>
        </authorList>
    </citation>
    <scope>NUCLEOTIDE SEQUENCE [LARGE SCALE GENOMIC DNA]</scope>
    <source>
        <strain evidence="2 3">1N</strain>
    </source>
</reference>
<organism evidence="2 3">
    <name type="scientific">Paraburkholderia solitsugae</name>
    <dbReference type="NCBI Taxonomy" id="2675748"/>
    <lineage>
        <taxon>Bacteria</taxon>
        <taxon>Pseudomonadati</taxon>
        <taxon>Pseudomonadota</taxon>
        <taxon>Betaproteobacteria</taxon>
        <taxon>Burkholderiales</taxon>
        <taxon>Burkholderiaceae</taxon>
        <taxon>Paraburkholderia</taxon>
    </lineage>
</organism>
<name>A0ABX2BSC6_9BURK</name>
<dbReference type="SUPFAM" id="SSF52283">
    <property type="entry name" value="Formate/glycerate dehydrogenase catalytic domain-like"/>
    <property type="match status" value="1"/>
</dbReference>
<feature type="domain" description="Alanine dehydrogenase/pyridine nucleotide transhydrogenase N-terminal" evidence="1">
    <location>
        <begin position="4"/>
        <end position="38"/>
    </location>
</feature>
<dbReference type="Proteomes" id="UP000652198">
    <property type="component" value="Unassembled WGS sequence"/>
</dbReference>
<gene>
    <name evidence="2" type="ORF">GNZ12_16270</name>
</gene>
<proteinExistence type="predicted"/>
<protein>
    <recommendedName>
        <fullName evidence="1">Alanine dehydrogenase/pyridine nucleotide transhydrogenase N-terminal domain-containing protein</fullName>
    </recommendedName>
</protein>
<evidence type="ECO:0000259" key="1">
    <source>
        <dbReference type="Pfam" id="PF05222"/>
    </source>
</evidence>
<dbReference type="Pfam" id="PF05222">
    <property type="entry name" value="AlaDh_PNT_N"/>
    <property type="match status" value="1"/>
</dbReference>
<sequence length="52" mass="5774">MILGVPTETAPDEARVAVTAETAKKLVDQGHTVRVQTGCWPKPKYLMTRYSK</sequence>
<evidence type="ECO:0000313" key="2">
    <source>
        <dbReference type="EMBL" id="NPT42838.1"/>
    </source>
</evidence>
<accession>A0ABX2BSC6</accession>
<dbReference type="EMBL" id="WOEY01000065">
    <property type="protein sequence ID" value="NPT42838.1"/>
    <property type="molecule type" value="Genomic_DNA"/>
</dbReference>